<evidence type="ECO:0000259" key="5">
    <source>
        <dbReference type="PROSITE" id="PS51898"/>
    </source>
</evidence>
<keyword evidence="2" id="KW-0229">DNA integration</keyword>
<dbReference type="InterPro" id="IPR010998">
    <property type="entry name" value="Integrase_recombinase_N"/>
</dbReference>
<dbReference type="InterPro" id="IPR013762">
    <property type="entry name" value="Integrase-like_cat_sf"/>
</dbReference>
<dbReference type="Pfam" id="PF13102">
    <property type="entry name" value="Phage_int_SAM_5"/>
    <property type="match status" value="1"/>
</dbReference>
<dbReference type="EMBL" id="SACR01000009">
    <property type="protein sequence ID" value="RVU42862.1"/>
    <property type="molecule type" value="Genomic_DNA"/>
</dbReference>
<evidence type="ECO:0000256" key="2">
    <source>
        <dbReference type="ARBA" id="ARBA00022908"/>
    </source>
</evidence>
<evidence type="ECO:0000313" key="6">
    <source>
        <dbReference type="EMBL" id="RVU42862.1"/>
    </source>
</evidence>
<dbReference type="InterPro" id="IPR011010">
    <property type="entry name" value="DNA_brk_join_enz"/>
</dbReference>
<proteinExistence type="inferred from homology"/>
<dbReference type="Gene3D" id="1.10.443.10">
    <property type="entry name" value="Intergrase catalytic core"/>
    <property type="match status" value="1"/>
</dbReference>
<dbReference type="InterPro" id="IPR050090">
    <property type="entry name" value="Tyrosine_recombinase_XerCD"/>
</dbReference>
<dbReference type="RefSeq" id="WP_128230821.1">
    <property type="nucleotide sequence ID" value="NZ_SACR01000009.1"/>
</dbReference>
<dbReference type="PANTHER" id="PTHR30349:SF64">
    <property type="entry name" value="PROPHAGE INTEGRASE INTD-RELATED"/>
    <property type="match status" value="1"/>
</dbReference>
<keyword evidence="3" id="KW-0238">DNA-binding</keyword>
<reference evidence="6 7" key="1">
    <citation type="submission" date="2019-01" db="EMBL/GenBank/DDBJ databases">
        <authorList>
            <person name="Chen W.-M."/>
        </authorList>
    </citation>
    <scope>NUCLEOTIDE SEQUENCE [LARGE SCALE GENOMIC DNA]</scope>
    <source>
        <strain evidence="6 7">KYPY4</strain>
    </source>
</reference>
<dbReference type="Gene3D" id="1.10.150.130">
    <property type="match status" value="1"/>
</dbReference>
<sequence>MDDAAQPTVSLAELLARHLRVNMLAKPTEARYDLVTRNLARFLCGPTAHACDVYLNQITPDVMLDFRAWSLTRMKPVSFNTERRHLSVLFNCAVREGLMLANPLRRVSNAPVSRGAPKALTKDSMNAYLEWLQTATRLDRNGRAVDVIQPQWFWYTVLRTFYFTGMRKRQLIGLVWSDIDFVERSIHLSAESSKTRRGWKVPLPEPLVNDLLDLRRRTLEVCRQHLGPRQVFCLPLFSERRSAFRHDVMRPDNLDNFFQRLRKAMPVDTPRLSAHKIRHTTSTILANKVPNLKVVQEQLGHTSINTTYIYVHPNLATMRDALQALE</sequence>
<gene>
    <name evidence="6" type="ORF">EOE66_21550</name>
</gene>
<organism evidence="6 7">
    <name type="scientific">Rubrivivax rivuli</name>
    <dbReference type="NCBI Taxonomy" id="1862385"/>
    <lineage>
        <taxon>Bacteria</taxon>
        <taxon>Pseudomonadati</taxon>
        <taxon>Pseudomonadota</taxon>
        <taxon>Betaproteobacteria</taxon>
        <taxon>Burkholderiales</taxon>
        <taxon>Sphaerotilaceae</taxon>
        <taxon>Rubrivivax</taxon>
    </lineage>
</organism>
<keyword evidence="7" id="KW-1185">Reference proteome</keyword>
<dbReference type="OrthoDB" id="7064909at2"/>
<accession>A0A437R7Z1</accession>
<evidence type="ECO:0000256" key="4">
    <source>
        <dbReference type="ARBA" id="ARBA00023172"/>
    </source>
</evidence>
<comment type="caution">
    <text evidence="6">The sequence shown here is derived from an EMBL/GenBank/DDBJ whole genome shotgun (WGS) entry which is preliminary data.</text>
</comment>
<feature type="domain" description="Tyr recombinase" evidence="5">
    <location>
        <begin position="115"/>
        <end position="323"/>
    </location>
</feature>
<dbReference type="CDD" id="cd00397">
    <property type="entry name" value="DNA_BRE_C"/>
    <property type="match status" value="1"/>
</dbReference>
<comment type="similarity">
    <text evidence="1">Belongs to the 'phage' integrase family.</text>
</comment>
<dbReference type="AlphaFoldDB" id="A0A437R7Z1"/>
<dbReference type="GO" id="GO:0003677">
    <property type="term" value="F:DNA binding"/>
    <property type="evidence" value="ECO:0007669"/>
    <property type="project" value="UniProtKB-KW"/>
</dbReference>
<dbReference type="InterPro" id="IPR002104">
    <property type="entry name" value="Integrase_catalytic"/>
</dbReference>
<evidence type="ECO:0000256" key="1">
    <source>
        <dbReference type="ARBA" id="ARBA00008857"/>
    </source>
</evidence>
<dbReference type="GO" id="GO:0006310">
    <property type="term" value="P:DNA recombination"/>
    <property type="evidence" value="ECO:0007669"/>
    <property type="project" value="UniProtKB-KW"/>
</dbReference>
<evidence type="ECO:0000313" key="7">
    <source>
        <dbReference type="Proteomes" id="UP000285575"/>
    </source>
</evidence>
<evidence type="ECO:0000256" key="3">
    <source>
        <dbReference type="ARBA" id="ARBA00023125"/>
    </source>
</evidence>
<dbReference type="PROSITE" id="PS51898">
    <property type="entry name" value="TYR_RECOMBINASE"/>
    <property type="match status" value="1"/>
</dbReference>
<protein>
    <recommendedName>
        <fullName evidence="5">Tyr recombinase domain-containing protein</fullName>
    </recommendedName>
</protein>
<dbReference type="GO" id="GO:0015074">
    <property type="term" value="P:DNA integration"/>
    <property type="evidence" value="ECO:0007669"/>
    <property type="project" value="UniProtKB-KW"/>
</dbReference>
<dbReference type="InterPro" id="IPR025269">
    <property type="entry name" value="SAM-like_dom"/>
</dbReference>
<dbReference type="Proteomes" id="UP000285575">
    <property type="component" value="Unassembled WGS sequence"/>
</dbReference>
<name>A0A437R7Z1_9BURK</name>
<dbReference type="PANTHER" id="PTHR30349">
    <property type="entry name" value="PHAGE INTEGRASE-RELATED"/>
    <property type="match status" value="1"/>
</dbReference>
<keyword evidence="4" id="KW-0233">DNA recombination</keyword>
<dbReference type="Pfam" id="PF00589">
    <property type="entry name" value="Phage_integrase"/>
    <property type="match status" value="1"/>
</dbReference>
<dbReference type="SUPFAM" id="SSF56349">
    <property type="entry name" value="DNA breaking-rejoining enzymes"/>
    <property type="match status" value="1"/>
</dbReference>